<evidence type="ECO:0000313" key="3">
    <source>
        <dbReference type="Proteomes" id="UP000186136"/>
    </source>
</evidence>
<dbReference type="PANTHER" id="PTHR28164">
    <property type="entry name" value="PROTEIN STB3"/>
    <property type="match status" value="1"/>
</dbReference>
<gene>
    <name evidence="2" type="ORF">PMKS-000792</name>
</gene>
<feature type="region of interest" description="Disordered" evidence="1">
    <location>
        <begin position="1"/>
        <end position="63"/>
    </location>
</feature>
<feature type="compositionally biased region" description="Acidic residues" evidence="1">
    <location>
        <begin position="307"/>
        <end position="321"/>
    </location>
</feature>
<feature type="compositionally biased region" description="Polar residues" evidence="1">
    <location>
        <begin position="268"/>
        <end position="284"/>
    </location>
</feature>
<proteinExistence type="predicted"/>
<evidence type="ECO:0008006" key="4">
    <source>
        <dbReference type="Google" id="ProtNLM"/>
    </source>
</evidence>
<feature type="compositionally biased region" description="Polar residues" evidence="1">
    <location>
        <begin position="341"/>
        <end position="353"/>
    </location>
</feature>
<feature type="region of interest" description="Disordered" evidence="1">
    <location>
        <begin position="307"/>
        <end position="529"/>
    </location>
</feature>
<evidence type="ECO:0000256" key="1">
    <source>
        <dbReference type="SAM" id="MobiDB-lite"/>
    </source>
</evidence>
<sequence length="543" mass="58769">MSLPLSSNSYSASLSPPHNDTNTVNSLSPSPQAETDDAFTAAAAAKSKQKRKPARKLSSNEEKVLLSTSSPEGIAAASQITPNRIANILLKEGPLPIRHLTGYLIQQVPAFGNLSLSKQRRLIMAALEPGDIITGCVFEKIGWGQWEAKIVGKELVKIKIENSLSNNNNNSNGNSSNGNSSTAINGNNSSHNNTNATSNNTALNSDAASTAQDMDIDRQNVYSSSDQTHVSQQQPGFYYSGIKSESAIADRKLKPSRLLSDSIRRESITSQSNDGNFRVPTSPTLGPIQNLRNSLKNYADIDEAIESSSDDEFDNDYDDDNFNLNNDSGGSPPAIMESFHNGKNTSNGTSSPATPITTTTTNNNNNNNKGLPNTLPKNKVQSKRSPSVSSSRRPSFAGILKPRKPRSSFNQHTLEVALDEGPLERRESRVSFSNSASLSRQSFLRTNISPRLSNNNSSASIHDKDNENAIADDDEEEDGNFTDEEDWQAIGPSSLRKNRHLSIVTPPTPTLFDSGTNVSDIKPESSKTDEEMAAIALMDLKTV</sequence>
<dbReference type="GO" id="GO:0000432">
    <property type="term" value="P:positive regulation of transcription from RNA polymerase II promoter by glucose"/>
    <property type="evidence" value="ECO:0007669"/>
    <property type="project" value="TreeGrafter"/>
</dbReference>
<feature type="region of interest" description="Disordered" evidence="1">
    <location>
        <begin position="165"/>
        <end position="210"/>
    </location>
</feature>
<feature type="compositionally biased region" description="Polar residues" evidence="1">
    <location>
        <begin position="18"/>
        <end position="31"/>
    </location>
</feature>
<reference evidence="2 3" key="1">
    <citation type="submission" date="2016-08" db="EMBL/GenBank/DDBJ databases">
        <title>Whole genome shotgun sequence of Pichia membranifaciens KS47-1.</title>
        <authorList>
            <person name="Konishi M."/>
            <person name="Ishida M."/>
            <person name="Arakawa T."/>
            <person name="Kato Y."/>
            <person name="Horiuchi J."/>
        </authorList>
    </citation>
    <scope>NUCLEOTIDE SEQUENCE [LARGE SCALE GENOMIC DNA]</scope>
    <source>
        <strain evidence="2 3">KS47-1</strain>
    </source>
</reference>
<dbReference type="Proteomes" id="UP000186136">
    <property type="component" value="Unassembled WGS sequence"/>
</dbReference>
<dbReference type="AlphaFoldDB" id="A0A1Q2YCV2"/>
<dbReference type="GO" id="GO:0005634">
    <property type="term" value="C:nucleus"/>
    <property type="evidence" value="ECO:0007669"/>
    <property type="project" value="TreeGrafter"/>
</dbReference>
<dbReference type="PANTHER" id="PTHR28164:SF1">
    <property type="entry name" value="PROTEIN STB3"/>
    <property type="match status" value="1"/>
</dbReference>
<feature type="region of interest" description="Disordered" evidence="1">
    <location>
        <begin position="264"/>
        <end position="288"/>
    </location>
</feature>
<feature type="compositionally biased region" description="Polar residues" evidence="1">
    <location>
        <begin position="430"/>
        <end position="460"/>
    </location>
</feature>
<name>A0A1Q2YCV2_9ASCO</name>
<feature type="compositionally biased region" description="Low complexity" evidence="1">
    <location>
        <begin position="354"/>
        <end position="395"/>
    </location>
</feature>
<feature type="compositionally biased region" description="Low complexity" evidence="1">
    <location>
        <begin position="322"/>
        <end position="331"/>
    </location>
</feature>
<dbReference type="EMBL" id="BDGI01000032">
    <property type="protein sequence ID" value="GAV27328.1"/>
    <property type="molecule type" value="Genomic_DNA"/>
</dbReference>
<comment type="caution">
    <text evidence="2">The sequence shown here is derived from an EMBL/GenBank/DDBJ whole genome shotgun (WGS) entry which is preliminary data.</text>
</comment>
<feature type="compositionally biased region" description="Low complexity" evidence="1">
    <location>
        <begin position="1"/>
        <end position="17"/>
    </location>
</feature>
<dbReference type="GO" id="GO:0043565">
    <property type="term" value="F:sequence-specific DNA binding"/>
    <property type="evidence" value="ECO:0007669"/>
    <property type="project" value="TreeGrafter"/>
</dbReference>
<protein>
    <recommendedName>
        <fullName evidence="4">Protein STB3</fullName>
    </recommendedName>
</protein>
<dbReference type="OrthoDB" id="5391991at2759"/>
<feature type="compositionally biased region" description="Acidic residues" evidence="1">
    <location>
        <begin position="470"/>
        <end position="487"/>
    </location>
</feature>
<dbReference type="Pfam" id="PF10330">
    <property type="entry name" value="Stb3"/>
    <property type="match status" value="1"/>
</dbReference>
<organism evidence="2 3">
    <name type="scientific">Pichia membranifaciens</name>
    <dbReference type="NCBI Taxonomy" id="4926"/>
    <lineage>
        <taxon>Eukaryota</taxon>
        <taxon>Fungi</taxon>
        <taxon>Dikarya</taxon>
        <taxon>Ascomycota</taxon>
        <taxon>Saccharomycotina</taxon>
        <taxon>Pichiomycetes</taxon>
        <taxon>Pichiales</taxon>
        <taxon>Pichiaceae</taxon>
        <taxon>Pichia</taxon>
    </lineage>
</organism>
<dbReference type="InterPro" id="IPR018818">
    <property type="entry name" value="Stb3"/>
</dbReference>
<keyword evidence="3" id="KW-1185">Reference proteome</keyword>
<accession>A0A1Q2YCV2</accession>
<evidence type="ECO:0000313" key="2">
    <source>
        <dbReference type="EMBL" id="GAV27328.1"/>
    </source>
</evidence>